<dbReference type="OrthoDB" id="186625at2759"/>
<sequence>MFSRSKNRPLELKLEDSNYAPAPSPQSIKPQPAVGQKSHTQTSPHGTPNDSSKPIQKLANAYNEINRPIPSPSKGKNNTSAPTVINNYYYVQPPISPRIASAPVSMYSMPLASDSPKNSPRNKSSMSMTNYNQRPEPRPSSHSHHDVREPRESRDFRDRTHRERSENDIRTDSRSSSALQRKSPSKYPRLPNFADSSSQMSQYDYANQRSMRNSSKDFHHDKEHNYTHETDFDNDYARGYDSYAESKRNNFKTSRGHPSNQSRSSSYSEHNSDYDIFVKSSASSNQKKSPTRGEKTRNGGESGNIYTSKSLDSRSRFIKSTETNNGFEGQAIIPKISVDPDFDVLDKFSDLEISKGFNLLNLLSQIDDADISVHDDSFFKIFKQISDGNDFITIEQLGVVLFDPYKKRGRFSYRSLALIMGTFVQNSLNNGEMDFRCFVKMCKFIKGCFSSFNYHDKIHKDHVLDFNEFHNALKSNNIICPDELLAKIFASDESIDIEHYIAAIIMIRKAEKQK</sequence>
<feature type="compositionally biased region" description="Polar residues" evidence="1">
    <location>
        <begin position="115"/>
        <end position="133"/>
    </location>
</feature>
<dbReference type="InterPro" id="IPR011992">
    <property type="entry name" value="EF-hand-dom_pair"/>
</dbReference>
<dbReference type="AlphaFoldDB" id="A0A4V4NFK2"/>
<feature type="region of interest" description="Disordered" evidence="1">
    <location>
        <begin position="108"/>
        <end position="308"/>
    </location>
</feature>
<accession>A0A4V4NFK2</accession>
<evidence type="ECO:0000256" key="1">
    <source>
        <dbReference type="SAM" id="MobiDB-lite"/>
    </source>
</evidence>
<dbReference type="Gene3D" id="1.10.238.10">
    <property type="entry name" value="EF-hand"/>
    <property type="match status" value="1"/>
</dbReference>
<feature type="compositionally biased region" description="Basic and acidic residues" evidence="1">
    <location>
        <begin position="214"/>
        <end position="248"/>
    </location>
</feature>
<comment type="caution">
    <text evidence="2">The sequence shown here is derived from an EMBL/GenBank/DDBJ whole genome shotgun (WGS) entry which is preliminary data.</text>
</comment>
<evidence type="ECO:0000313" key="3">
    <source>
        <dbReference type="Proteomes" id="UP000307173"/>
    </source>
</evidence>
<feature type="compositionally biased region" description="Basic and acidic residues" evidence="1">
    <location>
        <begin position="135"/>
        <end position="173"/>
    </location>
</feature>
<feature type="region of interest" description="Disordered" evidence="1">
    <location>
        <begin position="1"/>
        <end position="82"/>
    </location>
</feature>
<reference evidence="2 3" key="1">
    <citation type="journal article" date="2019" name="Front. Genet.">
        <title>Whole-Genome Sequencing of the Opportunistic Yeast Pathogen Candida inconspicua Uncovers Its Hybrid Origin.</title>
        <authorList>
            <person name="Mixao V."/>
            <person name="Hansen A.P."/>
            <person name="Saus E."/>
            <person name="Boekhout T."/>
            <person name="Lass-Florl C."/>
            <person name="Gabaldon T."/>
        </authorList>
    </citation>
    <scope>NUCLEOTIDE SEQUENCE [LARGE SCALE GENOMIC DNA]</scope>
    <source>
        <strain evidence="2 3">CBS 180</strain>
    </source>
</reference>
<dbReference type="EMBL" id="SELW01000483">
    <property type="protein sequence ID" value="TID25430.1"/>
    <property type="molecule type" value="Genomic_DNA"/>
</dbReference>
<dbReference type="Proteomes" id="UP000307173">
    <property type="component" value="Unassembled WGS sequence"/>
</dbReference>
<feature type="compositionally biased region" description="Polar residues" evidence="1">
    <location>
        <begin position="251"/>
        <end position="269"/>
    </location>
</feature>
<feature type="compositionally biased region" description="Polar residues" evidence="1">
    <location>
        <begin position="37"/>
        <end position="54"/>
    </location>
</feature>
<name>A0A4V4NFK2_9ASCO</name>
<organism evidence="2 3">
    <name type="scientific">Pichia inconspicua</name>
    <dbReference type="NCBI Taxonomy" id="52247"/>
    <lineage>
        <taxon>Eukaryota</taxon>
        <taxon>Fungi</taxon>
        <taxon>Dikarya</taxon>
        <taxon>Ascomycota</taxon>
        <taxon>Saccharomycotina</taxon>
        <taxon>Pichiomycetes</taxon>
        <taxon>Pichiales</taxon>
        <taxon>Pichiaceae</taxon>
        <taxon>Pichia</taxon>
    </lineage>
</organism>
<gene>
    <name evidence="2" type="ORF">CANINC_002966</name>
</gene>
<proteinExistence type="predicted"/>
<protein>
    <recommendedName>
        <fullName evidence="4">EF-hand domain-containing protein</fullName>
    </recommendedName>
</protein>
<keyword evidence="3" id="KW-1185">Reference proteome</keyword>
<feature type="compositionally biased region" description="Polar residues" evidence="1">
    <location>
        <begin position="194"/>
        <end position="213"/>
    </location>
</feature>
<evidence type="ECO:0008006" key="4">
    <source>
        <dbReference type="Google" id="ProtNLM"/>
    </source>
</evidence>
<evidence type="ECO:0000313" key="2">
    <source>
        <dbReference type="EMBL" id="TID25430.1"/>
    </source>
</evidence>
<dbReference type="SUPFAM" id="SSF47473">
    <property type="entry name" value="EF-hand"/>
    <property type="match status" value="1"/>
</dbReference>